<evidence type="ECO:0000256" key="7">
    <source>
        <dbReference type="ARBA" id="ARBA00022958"/>
    </source>
</evidence>
<evidence type="ECO:0000256" key="2">
    <source>
        <dbReference type="ARBA" id="ARBA00022448"/>
    </source>
</evidence>
<evidence type="ECO:0000256" key="1">
    <source>
        <dbReference type="ARBA" id="ARBA00004141"/>
    </source>
</evidence>
<dbReference type="EMBL" id="CAADRA010007161">
    <property type="protein sequence ID" value="VFT99307.1"/>
    <property type="molecule type" value="Genomic_DNA"/>
</dbReference>
<evidence type="ECO:0000313" key="17">
    <source>
        <dbReference type="Proteomes" id="UP000332933"/>
    </source>
</evidence>
<name>A0A485LKI7_9STRA</name>
<dbReference type="PANTHER" id="PTHR11537:SF254">
    <property type="entry name" value="POTASSIUM VOLTAGE-GATED CHANNEL PROTEIN SHAB"/>
    <property type="match status" value="1"/>
</dbReference>
<keyword evidence="17" id="KW-1185">Reference proteome</keyword>
<dbReference type="GO" id="GO:0005249">
    <property type="term" value="F:voltage-gated potassium channel activity"/>
    <property type="evidence" value="ECO:0007669"/>
    <property type="project" value="InterPro"/>
</dbReference>
<feature type="transmembrane region" description="Helical" evidence="13">
    <location>
        <begin position="274"/>
        <end position="294"/>
    </location>
</feature>
<dbReference type="Proteomes" id="UP000332933">
    <property type="component" value="Unassembled WGS sequence"/>
</dbReference>
<dbReference type="Gene3D" id="1.20.120.350">
    <property type="entry name" value="Voltage-gated potassium channels. Chain C"/>
    <property type="match status" value="1"/>
</dbReference>
<reference evidence="16 17" key="1">
    <citation type="submission" date="2019-03" db="EMBL/GenBank/DDBJ databases">
        <authorList>
            <person name="Gaulin E."/>
            <person name="Dumas B."/>
        </authorList>
    </citation>
    <scope>NUCLEOTIDE SEQUENCE [LARGE SCALE GENOMIC DNA]</scope>
    <source>
        <strain evidence="16">CBS 568.67</strain>
    </source>
</reference>
<sequence length="545" mass="61255">MEPPTPHQSGPDASAAANSGHARKHDLLMIPESAMLLSRVLEREARKQNVLKRFRPSTVRRLSDDDSISIAPRRHAPIFGKGATLKRAISLRGPQMSATFRSMTSMRSIGRSSDQPSYNIVESHLPLRLRIYLLFHDPHSSPQARIVSVTLLMAVFVATIVYVMSTVPGFDDSDLAILSNIEATCIYLFTIDFLARFCCTPDRKAFLKDLFNWIDFASITPFYLELFLEVKGSSIGVIRVTRLFRVARILKLSRYTPSIQIFAKALTLSAKPMFMLLFLVLVAMIVFSSAMYFAELTDSPHFCRNPLFTKTCHPSVDPPDNCCELNPYYSIAATFWWCIVSMTTVGYGDDYPVTPQGKFIACLTMLSGLLILALPISVIGSNFQHILKRVAHNAKEKHLDSCVTAEIAQKKEMIKTLKGVNILGEGVDVDPDELVALYDIHKTGRLEEEALAQFRKDVEALQEHNMTIAPPTEDDEDRDRRLACAPSIADSRSRRSDDPMTSHVDAIEEILEIRLLESEVRFENKLNALMKIVSQMEKKVALLRD</sequence>
<protein>
    <submittedName>
        <fullName evidence="16">Aste57867_22653 protein</fullName>
    </submittedName>
</protein>
<gene>
    <name evidence="16" type="primary">Aste57867_22653</name>
    <name evidence="15" type="ORF">As57867_022583</name>
    <name evidence="16" type="ORF">ASTE57867_22653</name>
</gene>
<dbReference type="InterPro" id="IPR028325">
    <property type="entry name" value="VG_K_chnl"/>
</dbReference>
<dbReference type="Gene3D" id="1.10.287.70">
    <property type="match status" value="1"/>
</dbReference>
<evidence type="ECO:0000256" key="11">
    <source>
        <dbReference type="ARBA" id="ARBA00023303"/>
    </source>
</evidence>
<evidence type="ECO:0000256" key="13">
    <source>
        <dbReference type="SAM" id="Phobius"/>
    </source>
</evidence>
<keyword evidence="5" id="KW-0631">Potassium channel</keyword>
<feature type="region of interest" description="Disordered" evidence="12">
    <location>
        <begin position="1"/>
        <end position="22"/>
    </location>
</feature>
<feature type="domain" description="Ion transport" evidence="14">
    <location>
        <begin position="145"/>
        <end position="388"/>
    </location>
</feature>
<dbReference type="AlphaFoldDB" id="A0A485LKI7"/>
<dbReference type="InterPro" id="IPR005821">
    <property type="entry name" value="Ion_trans_dom"/>
</dbReference>
<keyword evidence="3" id="KW-0633">Potassium transport</keyword>
<evidence type="ECO:0000259" key="14">
    <source>
        <dbReference type="Pfam" id="PF00520"/>
    </source>
</evidence>
<evidence type="ECO:0000256" key="12">
    <source>
        <dbReference type="SAM" id="MobiDB-lite"/>
    </source>
</evidence>
<dbReference type="EMBL" id="VJMH01007135">
    <property type="protein sequence ID" value="KAF0685439.1"/>
    <property type="molecule type" value="Genomic_DNA"/>
</dbReference>
<evidence type="ECO:0000256" key="5">
    <source>
        <dbReference type="ARBA" id="ARBA00022826"/>
    </source>
</evidence>
<dbReference type="InterPro" id="IPR027359">
    <property type="entry name" value="Volt_channel_dom_sf"/>
</dbReference>
<evidence type="ECO:0000256" key="3">
    <source>
        <dbReference type="ARBA" id="ARBA00022538"/>
    </source>
</evidence>
<evidence type="ECO:0000313" key="15">
    <source>
        <dbReference type="EMBL" id="KAF0685439.1"/>
    </source>
</evidence>
<feature type="transmembrane region" description="Helical" evidence="13">
    <location>
        <begin position="177"/>
        <end position="199"/>
    </location>
</feature>
<keyword evidence="8 13" id="KW-1133">Transmembrane helix</keyword>
<organism evidence="16 17">
    <name type="scientific">Aphanomyces stellatus</name>
    <dbReference type="NCBI Taxonomy" id="120398"/>
    <lineage>
        <taxon>Eukaryota</taxon>
        <taxon>Sar</taxon>
        <taxon>Stramenopiles</taxon>
        <taxon>Oomycota</taxon>
        <taxon>Saprolegniomycetes</taxon>
        <taxon>Saprolegniales</taxon>
        <taxon>Verrucalvaceae</taxon>
        <taxon>Aphanomyces</taxon>
    </lineage>
</organism>
<evidence type="ECO:0000256" key="10">
    <source>
        <dbReference type="ARBA" id="ARBA00023136"/>
    </source>
</evidence>
<dbReference type="Pfam" id="PF00520">
    <property type="entry name" value="Ion_trans"/>
    <property type="match status" value="1"/>
</dbReference>
<evidence type="ECO:0000256" key="8">
    <source>
        <dbReference type="ARBA" id="ARBA00022989"/>
    </source>
</evidence>
<comment type="subcellular location">
    <subcellularLocation>
        <location evidence="1">Membrane</location>
        <topology evidence="1">Multi-pass membrane protein</topology>
    </subcellularLocation>
</comment>
<dbReference type="OrthoDB" id="415460at2759"/>
<keyword evidence="6" id="KW-0851">Voltage-gated channel</keyword>
<keyword evidence="9" id="KW-0406">Ion transport</keyword>
<dbReference type="PANTHER" id="PTHR11537">
    <property type="entry name" value="VOLTAGE-GATED POTASSIUM CHANNEL"/>
    <property type="match status" value="1"/>
</dbReference>
<dbReference type="SUPFAM" id="SSF81324">
    <property type="entry name" value="Voltage-gated potassium channels"/>
    <property type="match status" value="1"/>
</dbReference>
<keyword evidence="11" id="KW-0407">Ion channel</keyword>
<accession>A0A485LKI7</accession>
<proteinExistence type="predicted"/>
<evidence type="ECO:0000313" key="16">
    <source>
        <dbReference type="EMBL" id="VFT99307.1"/>
    </source>
</evidence>
<reference evidence="15" key="2">
    <citation type="submission" date="2019-06" db="EMBL/GenBank/DDBJ databases">
        <title>Genomics analysis of Aphanomyces spp. identifies a new class of oomycete effector associated with host adaptation.</title>
        <authorList>
            <person name="Gaulin E."/>
        </authorList>
    </citation>
    <scope>NUCLEOTIDE SEQUENCE</scope>
    <source>
        <strain evidence="15">CBS 578.67</strain>
    </source>
</reference>
<keyword evidence="2" id="KW-0813">Transport</keyword>
<dbReference type="GO" id="GO:0001508">
    <property type="term" value="P:action potential"/>
    <property type="evidence" value="ECO:0007669"/>
    <property type="project" value="TreeGrafter"/>
</dbReference>
<evidence type="ECO:0000256" key="9">
    <source>
        <dbReference type="ARBA" id="ARBA00023065"/>
    </source>
</evidence>
<evidence type="ECO:0000256" key="4">
    <source>
        <dbReference type="ARBA" id="ARBA00022692"/>
    </source>
</evidence>
<feature type="transmembrane region" description="Helical" evidence="13">
    <location>
        <begin position="328"/>
        <end position="347"/>
    </location>
</feature>
<feature type="transmembrane region" description="Helical" evidence="13">
    <location>
        <begin position="359"/>
        <end position="380"/>
    </location>
</feature>
<dbReference type="PRINTS" id="PR00169">
    <property type="entry name" value="KCHANNEL"/>
</dbReference>
<keyword evidence="7" id="KW-0630">Potassium</keyword>
<keyword evidence="4 13" id="KW-0812">Transmembrane</keyword>
<feature type="transmembrane region" description="Helical" evidence="13">
    <location>
        <begin position="146"/>
        <end position="165"/>
    </location>
</feature>
<dbReference type="GO" id="GO:0008076">
    <property type="term" value="C:voltage-gated potassium channel complex"/>
    <property type="evidence" value="ECO:0007669"/>
    <property type="project" value="InterPro"/>
</dbReference>
<evidence type="ECO:0000256" key="6">
    <source>
        <dbReference type="ARBA" id="ARBA00022882"/>
    </source>
</evidence>
<keyword evidence="10 13" id="KW-0472">Membrane</keyword>